<comment type="caution">
    <text evidence="2">The sequence shown here is derived from an EMBL/GenBank/DDBJ whole genome shotgun (WGS) entry which is preliminary data.</text>
</comment>
<dbReference type="AlphaFoldDB" id="A0ABD2T7F8"/>
<evidence type="ECO:0000313" key="2">
    <source>
        <dbReference type="EMBL" id="KAL3352175.1"/>
    </source>
</evidence>
<sequence>MTPQAPLPWPLGLPHMPPHPLCQRRNLGRRKMTHQVTQTSQIDLKRSICENFFLLRHDFFAEICVSKNSKFEFLEPKLTIKGDSCSQQIINQRKKKQSGNPAKHGINKDPKII</sequence>
<dbReference type="Proteomes" id="UP001627284">
    <property type="component" value="Unassembled WGS sequence"/>
</dbReference>
<evidence type="ECO:0000313" key="3">
    <source>
        <dbReference type="Proteomes" id="UP001627284"/>
    </source>
</evidence>
<evidence type="ECO:0000256" key="1">
    <source>
        <dbReference type="SAM" id="MobiDB-lite"/>
    </source>
</evidence>
<protein>
    <submittedName>
        <fullName evidence="2">Uncharacterized protein</fullName>
    </submittedName>
</protein>
<name>A0ABD2T7F8_9SOLN</name>
<feature type="region of interest" description="Disordered" evidence="1">
    <location>
        <begin position="90"/>
        <end position="113"/>
    </location>
</feature>
<accession>A0ABD2T7F8</accession>
<keyword evidence="3" id="KW-1185">Reference proteome</keyword>
<proteinExistence type="predicted"/>
<reference evidence="2 3" key="1">
    <citation type="submission" date="2024-05" db="EMBL/GenBank/DDBJ databases">
        <title>De novo assembly of an allotetraploid wild potato.</title>
        <authorList>
            <person name="Hosaka A.J."/>
        </authorList>
    </citation>
    <scope>NUCLEOTIDE SEQUENCE [LARGE SCALE GENOMIC DNA]</scope>
    <source>
        <tissue evidence="2">Young leaves</tissue>
    </source>
</reference>
<organism evidence="2 3">
    <name type="scientific">Solanum stoloniferum</name>
    <dbReference type="NCBI Taxonomy" id="62892"/>
    <lineage>
        <taxon>Eukaryota</taxon>
        <taxon>Viridiplantae</taxon>
        <taxon>Streptophyta</taxon>
        <taxon>Embryophyta</taxon>
        <taxon>Tracheophyta</taxon>
        <taxon>Spermatophyta</taxon>
        <taxon>Magnoliopsida</taxon>
        <taxon>eudicotyledons</taxon>
        <taxon>Gunneridae</taxon>
        <taxon>Pentapetalae</taxon>
        <taxon>asterids</taxon>
        <taxon>lamiids</taxon>
        <taxon>Solanales</taxon>
        <taxon>Solanaceae</taxon>
        <taxon>Solanoideae</taxon>
        <taxon>Solaneae</taxon>
        <taxon>Solanum</taxon>
    </lineage>
</organism>
<gene>
    <name evidence="2" type="ORF">AABB24_020309</name>
</gene>
<dbReference type="EMBL" id="JBJKTR010000012">
    <property type="protein sequence ID" value="KAL3352175.1"/>
    <property type="molecule type" value="Genomic_DNA"/>
</dbReference>